<gene>
    <name evidence="3" type="primary">8238498</name>
    <name evidence="2" type="ORF">Phum_PHUM202070</name>
</gene>
<feature type="compositionally biased region" description="Low complexity" evidence="1">
    <location>
        <begin position="327"/>
        <end position="343"/>
    </location>
</feature>
<dbReference type="STRING" id="121224.E0VH58"/>
<dbReference type="Proteomes" id="UP000009046">
    <property type="component" value="Unassembled WGS sequence"/>
</dbReference>
<protein>
    <recommendedName>
        <fullName evidence="5">Spaetzle domain-containing protein</fullName>
    </recommendedName>
</protein>
<dbReference type="FunCoup" id="E0VH58">
    <property type="interactions" value="27"/>
</dbReference>
<dbReference type="OMA" id="KVRPPPY"/>
<reference evidence="2" key="1">
    <citation type="submission" date="2007-04" db="EMBL/GenBank/DDBJ databases">
        <title>Annotation of Pediculus humanus corporis strain USDA.</title>
        <authorList>
            <person name="Kirkness E."/>
            <person name="Hannick L."/>
            <person name="Hass B."/>
            <person name="Bruggner R."/>
            <person name="Lawson D."/>
            <person name="Bidwell S."/>
            <person name="Joardar V."/>
            <person name="Caler E."/>
            <person name="Walenz B."/>
            <person name="Inman J."/>
            <person name="Schobel S."/>
            <person name="Galinsky K."/>
            <person name="Amedeo P."/>
            <person name="Strausberg R."/>
        </authorList>
    </citation>
    <scope>NUCLEOTIDE SEQUENCE</scope>
    <source>
        <strain evidence="2">USDA</strain>
    </source>
</reference>
<dbReference type="GO" id="GO:0005121">
    <property type="term" value="F:Toll binding"/>
    <property type="evidence" value="ECO:0007669"/>
    <property type="project" value="TreeGrafter"/>
</dbReference>
<dbReference type="GO" id="GO:0008083">
    <property type="term" value="F:growth factor activity"/>
    <property type="evidence" value="ECO:0007669"/>
    <property type="project" value="TreeGrafter"/>
</dbReference>
<dbReference type="GeneID" id="8238498"/>
<dbReference type="KEGG" id="phu:Phum_PHUM202070"/>
<dbReference type="CTD" id="8238498"/>
<dbReference type="EnsemblMetazoa" id="PHUM202070-RA">
    <property type="protein sequence ID" value="PHUM202070-PA"/>
    <property type="gene ID" value="PHUM202070"/>
</dbReference>
<dbReference type="PANTHER" id="PTHR23199:SF7">
    <property type="entry name" value="RE45222P"/>
    <property type="match status" value="1"/>
</dbReference>
<accession>E0VH58</accession>
<reference evidence="2" key="2">
    <citation type="submission" date="2007-04" db="EMBL/GenBank/DDBJ databases">
        <title>The genome of the human body louse.</title>
        <authorList>
            <consortium name="The Human Body Louse Genome Consortium"/>
            <person name="Kirkness E."/>
            <person name="Walenz B."/>
            <person name="Hass B."/>
            <person name="Bruggner R."/>
            <person name="Strausberg R."/>
        </authorList>
    </citation>
    <scope>NUCLEOTIDE SEQUENCE</scope>
    <source>
        <strain evidence="2">USDA</strain>
    </source>
</reference>
<dbReference type="GO" id="GO:0005576">
    <property type="term" value="C:extracellular region"/>
    <property type="evidence" value="ECO:0007669"/>
    <property type="project" value="TreeGrafter"/>
</dbReference>
<sequence>MVAGMVITVYESQAVINSSDRQPDINLDLIEEPPEGYYAFVESPSAEPPKVRRPPYVQSDMECPGLKKNKGKINPHIYKTLSLCGDLNKGYIPKNPMQQNVLGSSYPFELIKNKTLQFFSKVLPILKADETLPKVAKYQQFEGSVNKISKSLRLKRSLSEFDNSSSFVANLTDAITRENKSMKRSGRKFCDNNDGVLCMLYKALQGETGLVPQTFYDRKDDQPNNETPEFRRGETTLPASPKEKSLPPTPCPAKVEYATPVFARNYQGVWRYVVQIPYEGYFTQTIEVTRCVNTRCHYLEGGCMSSPRWTSILVAEIYYPDTYLPSKSGLSQSSQSSSSSWSGYRNPVSSDNPPPVQDFQNYQQYLQKRAGLSLAPDNSLNESKKSMHCDGIDEIGCFQVRLYYDWFLVPGSCKCWKPDYFSKYMRRKPEM</sequence>
<evidence type="ECO:0000256" key="1">
    <source>
        <dbReference type="SAM" id="MobiDB-lite"/>
    </source>
</evidence>
<proteinExistence type="predicted"/>
<evidence type="ECO:0000313" key="3">
    <source>
        <dbReference type="EnsemblMetazoa" id="PHUM202070-PA"/>
    </source>
</evidence>
<keyword evidence="4" id="KW-1185">Reference proteome</keyword>
<dbReference type="PANTHER" id="PTHR23199">
    <property type="entry name" value="NEUROTROPHIN 1-RELATED"/>
    <property type="match status" value="1"/>
</dbReference>
<evidence type="ECO:0000313" key="2">
    <source>
        <dbReference type="EMBL" id="EEB12714.1"/>
    </source>
</evidence>
<organism>
    <name type="scientific">Pediculus humanus subsp. corporis</name>
    <name type="common">Body louse</name>
    <dbReference type="NCBI Taxonomy" id="121224"/>
    <lineage>
        <taxon>Eukaryota</taxon>
        <taxon>Metazoa</taxon>
        <taxon>Ecdysozoa</taxon>
        <taxon>Arthropoda</taxon>
        <taxon>Hexapoda</taxon>
        <taxon>Insecta</taxon>
        <taxon>Pterygota</taxon>
        <taxon>Neoptera</taxon>
        <taxon>Paraneoptera</taxon>
        <taxon>Psocodea</taxon>
        <taxon>Troctomorpha</taxon>
        <taxon>Phthiraptera</taxon>
        <taxon>Anoplura</taxon>
        <taxon>Pediculidae</taxon>
        <taxon>Pediculus</taxon>
    </lineage>
</organism>
<dbReference type="InterPro" id="IPR029034">
    <property type="entry name" value="Cystine-knot_cytokine"/>
</dbReference>
<dbReference type="OrthoDB" id="6342974at2759"/>
<dbReference type="EMBL" id="DS235161">
    <property type="protein sequence ID" value="EEB12714.1"/>
    <property type="molecule type" value="Genomic_DNA"/>
</dbReference>
<dbReference type="HOGENOM" id="CLU_064162_0_0_1"/>
<evidence type="ECO:0000313" key="4">
    <source>
        <dbReference type="Proteomes" id="UP000009046"/>
    </source>
</evidence>
<dbReference type="EMBL" id="AAZO01002344">
    <property type="status" value="NOT_ANNOTATED_CDS"/>
    <property type="molecule type" value="Genomic_DNA"/>
</dbReference>
<feature type="region of interest" description="Disordered" evidence="1">
    <location>
        <begin position="215"/>
        <end position="250"/>
    </location>
</feature>
<dbReference type="SUPFAM" id="SSF57501">
    <property type="entry name" value="Cystine-knot cytokines"/>
    <property type="match status" value="1"/>
</dbReference>
<dbReference type="AlphaFoldDB" id="E0VH58"/>
<evidence type="ECO:0008006" key="5">
    <source>
        <dbReference type="Google" id="ProtNLM"/>
    </source>
</evidence>
<dbReference type="GO" id="GO:0021556">
    <property type="term" value="P:central nervous system formation"/>
    <property type="evidence" value="ECO:0007669"/>
    <property type="project" value="TreeGrafter"/>
</dbReference>
<feature type="compositionally biased region" description="Basic and acidic residues" evidence="1">
    <location>
        <begin position="216"/>
        <end position="234"/>
    </location>
</feature>
<dbReference type="Gene3D" id="2.10.90.10">
    <property type="entry name" value="Cystine-knot cytokines"/>
    <property type="match status" value="1"/>
</dbReference>
<name>E0VH58_PEDHC</name>
<dbReference type="InterPro" id="IPR052444">
    <property type="entry name" value="Spz/Toll_ligand-like"/>
</dbReference>
<dbReference type="InParanoid" id="E0VH58"/>
<feature type="region of interest" description="Disordered" evidence="1">
    <location>
        <begin position="327"/>
        <end position="353"/>
    </location>
</feature>
<dbReference type="RefSeq" id="XP_002425452.1">
    <property type="nucleotide sequence ID" value="XM_002425407.1"/>
</dbReference>
<reference evidence="3" key="3">
    <citation type="submission" date="2020-05" db="UniProtKB">
        <authorList>
            <consortium name="EnsemblMetazoa"/>
        </authorList>
    </citation>
    <scope>IDENTIFICATION</scope>
    <source>
        <strain evidence="3">USDA</strain>
    </source>
</reference>
<dbReference type="eggNOG" id="ENOG502R34D">
    <property type="taxonomic scope" value="Eukaryota"/>
</dbReference>
<dbReference type="GO" id="GO:0045087">
    <property type="term" value="P:innate immune response"/>
    <property type="evidence" value="ECO:0007669"/>
    <property type="project" value="TreeGrafter"/>
</dbReference>
<dbReference type="VEuPathDB" id="VectorBase:PHUM202070"/>